<dbReference type="Gene3D" id="3.30.870.10">
    <property type="entry name" value="Endonuclease Chain A"/>
    <property type="match status" value="2"/>
</dbReference>
<comment type="subcellular location">
    <subcellularLocation>
        <location evidence="1">Cell membrane</location>
        <topology evidence="1">Multi-pass membrane protein</topology>
    </subcellularLocation>
</comment>
<reference evidence="8 9" key="1">
    <citation type="submission" date="2020-05" db="EMBL/GenBank/DDBJ databases">
        <title>Sulfurimonas marisnigri, sp. nov., and Sulfurimonas baltica, sp. nov., manganese oxide reducing chemolithoautotrophs of the class Epsilonproteobacteria isolated from the pelagic redoxclines of the Black and Baltic Seas and emended description of the genus Sulfurimonas.</title>
        <authorList>
            <person name="Henkel J.V."/>
            <person name="Laudan C."/>
            <person name="Werner J."/>
            <person name="Neu T."/>
            <person name="Plewe S."/>
            <person name="Sproer C."/>
            <person name="Bunk B."/>
            <person name="Schulz-Vogt H.N."/>
        </authorList>
    </citation>
    <scope>NUCLEOTIDE SEQUENCE [LARGE SCALE GENOMIC DNA]</scope>
    <source>
        <strain evidence="8 9">GD2</strain>
    </source>
</reference>
<evidence type="ECO:0000256" key="4">
    <source>
        <dbReference type="ARBA" id="ARBA00022989"/>
    </source>
</evidence>
<evidence type="ECO:0000313" key="9">
    <source>
        <dbReference type="Proteomes" id="UP000593994"/>
    </source>
</evidence>
<dbReference type="SMART" id="SM00155">
    <property type="entry name" value="PLDc"/>
    <property type="match status" value="2"/>
</dbReference>
<evidence type="ECO:0000256" key="3">
    <source>
        <dbReference type="ARBA" id="ARBA00022692"/>
    </source>
</evidence>
<dbReference type="EMBL" id="CP054492">
    <property type="protein sequence ID" value="QOY53459.1"/>
    <property type="molecule type" value="Genomic_DNA"/>
</dbReference>
<organism evidence="8 9">
    <name type="scientific">Candidatus Sulfurimonas baltica</name>
    <dbReference type="NCBI Taxonomy" id="2740404"/>
    <lineage>
        <taxon>Bacteria</taxon>
        <taxon>Pseudomonadati</taxon>
        <taxon>Campylobacterota</taxon>
        <taxon>Epsilonproteobacteria</taxon>
        <taxon>Campylobacterales</taxon>
        <taxon>Sulfurimonadaceae</taxon>
        <taxon>Sulfurimonas</taxon>
    </lineage>
</organism>
<dbReference type="GO" id="GO:0032049">
    <property type="term" value="P:cardiolipin biosynthetic process"/>
    <property type="evidence" value="ECO:0007669"/>
    <property type="project" value="UniProtKB-ARBA"/>
</dbReference>
<evidence type="ECO:0000256" key="6">
    <source>
        <dbReference type="SAM" id="Phobius"/>
    </source>
</evidence>
<keyword evidence="4 6" id="KW-1133">Transmembrane helix</keyword>
<evidence type="ECO:0000259" key="7">
    <source>
        <dbReference type="PROSITE" id="PS50035"/>
    </source>
</evidence>
<dbReference type="AlphaFoldDB" id="A0A7S7RPC6"/>
<keyword evidence="2" id="KW-1003">Cell membrane</keyword>
<proteinExistence type="predicted"/>
<dbReference type="SUPFAM" id="SSF56024">
    <property type="entry name" value="Phospholipase D/nuclease"/>
    <property type="match status" value="2"/>
</dbReference>
<dbReference type="InterPro" id="IPR001736">
    <property type="entry name" value="PLipase_D/transphosphatidylase"/>
</dbReference>
<dbReference type="CDD" id="cd09162">
    <property type="entry name" value="PLDc_CLS_unchar1_2"/>
    <property type="match status" value="1"/>
</dbReference>
<feature type="domain" description="PLD phosphodiesterase" evidence="7">
    <location>
        <begin position="379"/>
        <end position="406"/>
    </location>
</feature>
<dbReference type="PROSITE" id="PS50035">
    <property type="entry name" value="PLD"/>
    <property type="match status" value="2"/>
</dbReference>
<dbReference type="GO" id="GO:0030572">
    <property type="term" value="F:phosphatidyltransferase activity"/>
    <property type="evidence" value="ECO:0007669"/>
    <property type="project" value="UniProtKB-ARBA"/>
</dbReference>
<evidence type="ECO:0000313" key="8">
    <source>
        <dbReference type="EMBL" id="QOY53459.1"/>
    </source>
</evidence>
<gene>
    <name evidence="8" type="ORF">HUE88_06850</name>
</gene>
<feature type="transmembrane region" description="Helical" evidence="6">
    <location>
        <begin position="42"/>
        <end position="62"/>
    </location>
</feature>
<accession>A0A7S7RPC6</accession>
<feature type="domain" description="PLD phosphodiesterase" evidence="7">
    <location>
        <begin position="205"/>
        <end position="232"/>
    </location>
</feature>
<dbReference type="InterPro" id="IPR027379">
    <property type="entry name" value="CLS_N"/>
</dbReference>
<evidence type="ECO:0000256" key="5">
    <source>
        <dbReference type="ARBA" id="ARBA00023136"/>
    </source>
</evidence>
<dbReference type="PANTHER" id="PTHR21248">
    <property type="entry name" value="CARDIOLIPIN SYNTHASE"/>
    <property type="match status" value="1"/>
</dbReference>
<dbReference type="CDD" id="cd09156">
    <property type="entry name" value="PLDc_CLS_unchar1_1"/>
    <property type="match status" value="1"/>
</dbReference>
<dbReference type="PANTHER" id="PTHR21248:SF22">
    <property type="entry name" value="PHOSPHOLIPASE D"/>
    <property type="match status" value="1"/>
</dbReference>
<dbReference type="Proteomes" id="UP000593994">
    <property type="component" value="Chromosome"/>
</dbReference>
<name>A0A7S7RPC6_9BACT</name>
<evidence type="ECO:0000256" key="2">
    <source>
        <dbReference type="ARBA" id="ARBA00022475"/>
    </source>
</evidence>
<dbReference type="InterPro" id="IPR025202">
    <property type="entry name" value="PLD-like_dom"/>
</dbReference>
<keyword evidence="3 6" id="KW-0812">Transmembrane</keyword>
<sequence>MNIDISNNLIYYILSVFGELLIVLVFAHMIYKKRTPASMTAWLLTMILVPYVGVLLYLIFGLRKRENRYKKKPIILQKHTKNFYKQNPVHDVLRSYGIADASENEKFELFTDSVKAYEKFMSCIEDAKTSIYLSTYIFEYDDVTKEIVKALVNKAKNGVKVKILIDSLGSIGLYFSQFKLKELRESGVKVEFFMPIFQMPFRNYINLRNHRKIYIFDDKRVLSGGMNISSEYFGPNIDGTRWDDIFFFSEGTSAELFFEIFASDWFYASEEKISFAKNGVANSGDTFLQVVPSGPDMSKDILYEALLCAIYSARKRIWIVTPYFIPDSSIIQALIIAKHKGIDVKLITPKDSQNIIVNLTRSSYMRELEEVGVEVALYNGALLHAKAILFDDTSAMLGSVNFDNRSLFLNYEVATFVYSVKVIEDIEFWMNKLVSNSSAGTKDVSLPRRVLENFMRIIAPQL</sequence>
<dbReference type="GO" id="GO:0005886">
    <property type="term" value="C:plasma membrane"/>
    <property type="evidence" value="ECO:0007669"/>
    <property type="project" value="UniProtKB-SubCell"/>
</dbReference>
<feature type="transmembrane region" description="Helical" evidence="6">
    <location>
        <begin position="9"/>
        <end position="30"/>
    </location>
</feature>
<evidence type="ECO:0000256" key="1">
    <source>
        <dbReference type="ARBA" id="ARBA00004651"/>
    </source>
</evidence>
<dbReference type="Pfam" id="PF13396">
    <property type="entry name" value="PLDc_N"/>
    <property type="match status" value="1"/>
</dbReference>
<protein>
    <submittedName>
        <fullName evidence="8">PLDc N-terminal domain-containing protein</fullName>
    </submittedName>
</protein>
<dbReference type="KEGG" id="sbal:HUE88_06850"/>
<dbReference type="Pfam" id="PF13091">
    <property type="entry name" value="PLDc_2"/>
    <property type="match status" value="2"/>
</dbReference>
<keyword evidence="5 6" id="KW-0472">Membrane</keyword>
<keyword evidence="9" id="KW-1185">Reference proteome</keyword>